<dbReference type="Proteomes" id="UP000887458">
    <property type="component" value="Unassembled WGS sequence"/>
</dbReference>
<accession>A0ABQ8J3J8</accession>
<feature type="transmembrane region" description="Helical" evidence="1">
    <location>
        <begin position="54"/>
        <end position="75"/>
    </location>
</feature>
<organism evidence="2 3">
    <name type="scientific">Dermatophagoides pteronyssinus</name>
    <name type="common">European house dust mite</name>
    <dbReference type="NCBI Taxonomy" id="6956"/>
    <lineage>
        <taxon>Eukaryota</taxon>
        <taxon>Metazoa</taxon>
        <taxon>Ecdysozoa</taxon>
        <taxon>Arthropoda</taxon>
        <taxon>Chelicerata</taxon>
        <taxon>Arachnida</taxon>
        <taxon>Acari</taxon>
        <taxon>Acariformes</taxon>
        <taxon>Sarcoptiformes</taxon>
        <taxon>Astigmata</taxon>
        <taxon>Psoroptidia</taxon>
        <taxon>Analgoidea</taxon>
        <taxon>Pyroglyphidae</taxon>
        <taxon>Dermatophagoidinae</taxon>
        <taxon>Dermatophagoides</taxon>
    </lineage>
</organism>
<protein>
    <submittedName>
        <fullName evidence="2">Uncharacterized protein</fullName>
    </submittedName>
</protein>
<keyword evidence="1" id="KW-0472">Membrane</keyword>
<evidence type="ECO:0000256" key="1">
    <source>
        <dbReference type="SAM" id="Phobius"/>
    </source>
</evidence>
<keyword evidence="3" id="KW-1185">Reference proteome</keyword>
<dbReference type="EMBL" id="NJHN03000081">
    <property type="protein sequence ID" value="KAH9417143.1"/>
    <property type="molecule type" value="Genomic_DNA"/>
</dbReference>
<reference evidence="2 3" key="2">
    <citation type="journal article" date="2022" name="Mol. Biol. Evol.">
        <title>Comparative Genomics Reveals Insights into the Divergent Evolution of Astigmatic Mites and Household Pest Adaptations.</title>
        <authorList>
            <person name="Xiong Q."/>
            <person name="Wan A.T."/>
            <person name="Liu X."/>
            <person name="Fung C.S."/>
            <person name="Xiao X."/>
            <person name="Malainual N."/>
            <person name="Hou J."/>
            <person name="Wang L."/>
            <person name="Wang M."/>
            <person name="Yang K.Y."/>
            <person name="Cui Y."/>
            <person name="Leung E.L."/>
            <person name="Nong W."/>
            <person name="Shin S.K."/>
            <person name="Au S.W."/>
            <person name="Jeong K.Y."/>
            <person name="Chew F.T."/>
            <person name="Hui J.H."/>
            <person name="Leung T.F."/>
            <person name="Tungtrongchitr A."/>
            <person name="Zhong N."/>
            <person name="Liu Z."/>
            <person name="Tsui S.K."/>
        </authorList>
    </citation>
    <scope>NUCLEOTIDE SEQUENCE [LARGE SCALE GENOMIC DNA]</scope>
    <source>
        <strain evidence="2">Derp</strain>
    </source>
</reference>
<keyword evidence="1" id="KW-0812">Transmembrane</keyword>
<sequence>MKKQPDFIDYKLRMNRKAQERQQKYYEEQLQRRRLIGQPSTIEPWYSLNRNRNIFILASLLTSLIFIKPIADAIIGLKNAGRLQKEQEKFRKQLDAEEAAEELKKQSSNPIN</sequence>
<reference evidence="2 3" key="1">
    <citation type="journal article" date="2018" name="J. Allergy Clin. Immunol.">
        <title>High-quality assembly of Dermatophagoides pteronyssinus genome and transcriptome reveals a wide range of novel allergens.</title>
        <authorList>
            <person name="Liu X.Y."/>
            <person name="Yang K.Y."/>
            <person name="Wang M.Q."/>
            <person name="Kwok J.S."/>
            <person name="Zeng X."/>
            <person name="Yang Z."/>
            <person name="Xiao X.J."/>
            <person name="Lau C.P."/>
            <person name="Li Y."/>
            <person name="Huang Z.M."/>
            <person name="Ba J.G."/>
            <person name="Yim A.K."/>
            <person name="Ouyang C.Y."/>
            <person name="Ngai S.M."/>
            <person name="Chan T.F."/>
            <person name="Leung E.L."/>
            <person name="Liu L."/>
            <person name="Liu Z.G."/>
            <person name="Tsui S.K."/>
        </authorList>
    </citation>
    <scope>NUCLEOTIDE SEQUENCE [LARGE SCALE GENOMIC DNA]</scope>
    <source>
        <strain evidence="2">Derp</strain>
    </source>
</reference>
<gene>
    <name evidence="2" type="ORF">DERP_013314</name>
</gene>
<proteinExistence type="predicted"/>
<evidence type="ECO:0000313" key="2">
    <source>
        <dbReference type="EMBL" id="KAH9417143.1"/>
    </source>
</evidence>
<name>A0ABQ8J3J8_DERPT</name>
<comment type="caution">
    <text evidence="2">The sequence shown here is derived from an EMBL/GenBank/DDBJ whole genome shotgun (WGS) entry which is preliminary data.</text>
</comment>
<keyword evidence="1" id="KW-1133">Transmembrane helix</keyword>
<evidence type="ECO:0000313" key="3">
    <source>
        <dbReference type="Proteomes" id="UP000887458"/>
    </source>
</evidence>